<name>A0ABT0SJH9_9GAMM</name>
<evidence type="ECO:0000313" key="4">
    <source>
        <dbReference type="Proteomes" id="UP001431235"/>
    </source>
</evidence>
<dbReference type="InterPro" id="IPR017946">
    <property type="entry name" value="PLC-like_Pdiesterase_TIM-brl"/>
</dbReference>
<dbReference type="InterPro" id="IPR030395">
    <property type="entry name" value="GP_PDE_dom"/>
</dbReference>
<organism evidence="3 4">
    <name type="scientific">Stenotrophomonas mori</name>
    <dbReference type="NCBI Taxonomy" id="2871096"/>
    <lineage>
        <taxon>Bacteria</taxon>
        <taxon>Pseudomonadati</taxon>
        <taxon>Pseudomonadota</taxon>
        <taxon>Gammaproteobacteria</taxon>
        <taxon>Lysobacterales</taxon>
        <taxon>Lysobacteraceae</taxon>
        <taxon>Stenotrophomonas</taxon>
    </lineage>
</organism>
<proteinExistence type="predicted"/>
<dbReference type="Pfam" id="PF03009">
    <property type="entry name" value="GDPD"/>
    <property type="match status" value="1"/>
</dbReference>
<dbReference type="PROSITE" id="PS51704">
    <property type="entry name" value="GP_PDE"/>
    <property type="match status" value="1"/>
</dbReference>
<evidence type="ECO:0000256" key="1">
    <source>
        <dbReference type="SAM" id="SignalP"/>
    </source>
</evidence>
<dbReference type="RefSeq" id="WP_250064846.1">
    <property type="nucleotide sequence ID" value="NZ_JAIKTS010000004.1"/>
</dbReference>
<dbReference type="EMBL" id="JAIKTS010000004">
    <property type="protein sequence ID" value="MCL7715466.1"/>
    <property type="molecule type" value="Genomic_DNA"/>
</dbReference>
<protein>
    <recommendedName>
        <fullName evidence="2">GP-PDE domain-containing protein</fullName>
    </recommendedName>
</protein>
<dbReference type="Proteomes" id="UP001431235">
    <property type="component" value="Unassembled WGS sequence"/>
</dbReference>
<feature type="chain" id="PRO_5045645311" description="GP-PDE domain-containing protein" evidence="1">
    <location>
        <begin position="23"/>
        <end position="291"/>
    </location>
</feature>
<evidence type="ECO:0000313" key="3">
    <source>
        <dbReference type="EMBL" id="MCL7715466.1"/>
    </source>
</evidence>
<dbReference type="SUPFAM" id="SSF51695">
    <property type="entry name" value="PLC-like phosphodiesterases"/>
    <property type="match status" value="1"/>
</dbReference>
<gene>
    <name evidence="3" type="ORF">K5L01_12525</name>
</gene>
<reference evidence="3 4" key="1">
    <citation type="submission" date="2021-08" db="EMBL/GenBank/DDBJ databases">
        <title>Novel members of of the genus Stenotrophomonas from differernt environment.</title>
        <authorList>
            <person name="Deng Y."/>
        </authorList>
    </citation>
    <scope>NUCLEOTIDE SEQUENCE [LARGE SCALE GENOMIC DNA]</scope>
    <source>
        <strain evidence="3 4">CPCC 101365</strain>
    </source>
</reference>
<dbReference type="Gene3D" id="3.20.20.190">
    <property type="entry name" value="Phosphatidylinositol (PI) phosphodiesterase"/>
    <property type="match status" value="1"/>
</dbReference>
<dbReference type="PANTHER" id="PTHR46211:SF14">
    <property type="entry name" value="GLYCEROPHOSPHODIESTER PHOSPHODIESTERASE"/>
    <property type="match status" value="1"/>
</dbReference>
<sequence>MGRPYRSLAALLLCAASAAALGAGPMIVAHRGGALAWPENSLHAFRMAEQAGVEFLEFDLQMTADNQLLVTHDADINPQFCTPEAGSGLVAKPVRVLTLAQSRGFDCGARSRAIYPEAEKRPGTRMPALEEVFAAFSGNTRIRYFIETKLPGERAAGAPVDTTLYAAKLDQLIRRYGLEERVVLQSFDWRTLRAMRELNPAVRTCPLGVPRNSADYHATVRELQAGCIVLAAEETTPAQVARFQRDGVLVFSGVIDAPGDWETAVETGYDAIFTNDPVGAGDYLRARGLRR</sequence>
<keyword evidence="1" id="KW-0732">Signal</keyword>
<feature type="signal peptide" evidence="1">
    <location>
        <begin position="1"/>
        <end position="22"/>
    </location>
</feature>
<keyword evidence="4" id="KW-1185">Reference proteome</keyword>
<comment type="caution">
    <text evidence="3">The sequence shown here is derived from an EMBL/GenBank/DDBJ whole genome shotgun (WGS) entry which is preliminary data.</text>
</comment>
<evidence type="ECO:0000259" key="2">
    <source>
        <dbReference type="PROSITE" id="PS51704"/>
    </source>
</evidence>
<accession>A0ABT0SJH9</accession>
<dbReference type="PANTHER" id="PTHR46211">
    <property type="entry name" value="GLYCEROPHOSPHORYL DIESTER PHOSPHODIESTERASE"/>
    <property type="match status" value="1"/>
</dbReference>
<feature type="domain" description="GP-PDE" evidence="2">
    <location>
        <begin position="25"/>
        <end position="284"/>
    </location>
</feature>